<sequence length="110" mass="12437">MVLSWQHGGEATGCGARGSPRLRPCGALSGGTRWGRYMGCWWRILKKGQQGRRSWRVVACAEVRVGVSERQRPPNLEELVWCRHDNEVLEIGWATAPILPSQPCYWGYRG</sequence>
<dbReference type="AlphaFoldDB" id="A0A6G1BV28"/>
<organism evidence="1 2">
    <name type="scientific">Oryza meyeriana var. granulata</name>
    <dbReference type="NCBI Taxonomy" id="110450"/>
    <lineage>
        <taxon>Eukaryota</taxon>
        <taxon>Viridiplantae</taxon>
        <taxon>Streptophyta</taxon>
        <taxon>Embryophyta</taxon>
        <taxon>Tracheophyta</taxon>
        <taxon>Spermatophyta</taxon>
        <taxon>Magnoliopsida</taxon>
        <taxon>Liliopsida</taxon>
        <taxon>Poales</taxon>
        <taxon>Poaceae</taxon>
        <taxon>BOP clade</taxon>
        <taxon>Oryzoideae</taxon>
        <taxon>Oryzeae</taxon>
        <taxon>Oryzinae</taxon>
        <taxon>Oryza</taxon>
        <taxon>Oryza meyeriana</taxon>
    </lineage>
</organism>
<accession>A0A6G1BV28</accession>
<dbReference type="Proteomes" id="UP000479710">
    <property type="component" value="Unassembled WGS sequence"/>
</dbReference>
<proteinExistence type="predicted"/>
<protein>
    <submittedName>
        <fullName evidence="1">Uncharacterized protein</fullName>
    </submittedName>
</protein>
<gene>
    <name evidence="1" type="ORF">E2562_010578</name>
</gene>
<comment type="caution">
    <text evidence="1">The sequence shown here is derived from an EMBL/GenBank/DDBJ whole genome shotgun (WGS) entry which is preliminary data.</text>
</comment>
<keyword evidence="2" id="KW-1185">Reference proteome</keyword>
<evidence type="ECO:0000313" key="1">
    <source>
        <dbReference type="EMBL" id="KAF0891587.1"/>
    </source>
</evidence>
<reference evidence="1 2" key="1">
    <citation type="submission" date="2019-11" db="EMBL/GenBank/DDBJ databases">
        <title>Whole genome sequence of Oryza granulata.</title>
        <authorList>
            <person name="Li W."/>
        </authorList>
    </citation>
    <scope>NUCLEOTIDE SEQUENCE [LARGE SCALE GENOMIC DNA]</scope>
    <source>
        <strain evidence="2">cv. Menghai</strain>
        <tissue evidence="1">Leaf</tissue>
    </source>
</reference>
<dbReference type="EMBL" id="SPHZ02000011">
    <property type="protein sequence ID" value="KAF0891587.1"/>
    <property type="molecule type" value="Genomic_DNA"/>
</dbReference>
<evidence type="ECO:0000313" key="2">
    <source>
        <dbReference type="Proteomes" id="UP000479710"/>
    </source>
</evidence>
<name>A0A6G1BV28_9ORYZ</name>